<evidence type="ECO:0000313" key="1">
    <source>
        <dbReference type="EMBL" id="QGZ42298.1"/>
    </source>
</evidence>
<name>A0ABX6FXR0_9BURK</name>
<proteinExistence type="predicted"/>
<reference evidence="1 2" key="1">
    <citation type="submission" date="2019-12" db="EMBL/GenBank/DDBJ databases">
        <title>Draft Genome Sequences of Six Type Strains of the Genus Massilia.</title>
        <authorList>
            <person name="Miess H."/>
            <person name="Frediansyah A."/>
            <person name="Goeker M."/>
            <person name="Gross H."/>
        </authorList>
    </citation>
    <scope>NUCLEOTIDE SEQUENCE [LARGE SCALE GENOMIC DNA]</scope>
    <source>
        <strain evidence="1 2">DSM 26639</strain>
    </source>
</reference>
<dbReference type="EMBL" id="CP046904">
    <property type="protein sequence ID" value="QGZ42298.1"/>
    <property type="molecule type" value="Genomic_DNA"/>
</dbReference>
<dbReference type="RefSeq" id="WP_145878360.1">
    <property type="nucleotide sequence ID" value="NZ_CP046904.1"/>
</dbReference>
<gene>
    <name evidence="1" type="ORF">GO485_26835</name>
</gene>
<keyword evidence="2" id="KW-1185">Reference proteome</keyword>
<evidence type="ECO:0000313" key="2">
    <source>
        <dbReference type="Proteomes" id="UP000437862"/>
    </source>
</evidence>
<dbReference type="Proteomes" id="UP000437862">
    <property type="component" value="Chromosome"/>
</dbReference>
<accession>A0ABX6FXR0</accession>
<protein>
    <submittedName>
        <fullName evidence="1">Uncharacterized protein</fullName>
    </submittedName>
</protein>
<organism evidence="1 2">
    <name type="scientific">Pseudoduganella flava</name>
    <dbReference type="NCBI Taxonomy" id="871742"/>
    <lineage>
        <taxon>Bacteria</taxon>
        <taxon>Pseudomonadati</taxon>
        <taxon>Pseudomonadota</taxon>
        <taxon>Betaproteobacteria</taxon>
        <taxon>Burkholderiales</taxon>
        <taxon>Oxalobacteraceae</taxon>
        <taxon>Telluria group</taxon>
        <taxon>Pseudoduganella</taxon>
    </lineage>
</organism>
<sequence>MNYNTDFVTGKRFLWAVRSARSAAAVMRQRSRSAGGARVTGRSNFIYFYSSYSSVMSVIHPMNFLCEAAYLLGTGFLIEN</sequence>